<dbReference type="Pfam" id="PF13577">
    <property type="entry name" value="SnoaL_4"/>
    <property type="match status" value="2"/>
</dbReference>
<protein>
    <submittedName>
        <fullName evidence="2">Nuclear transport factor 2 family protein</fullName>
    </submittedName>
</protein>
<dbReference type="CDD" id="cd00531">
    <property type="entry name" value="NTF2_like"/>
    <property type="match status" value="1"/>
</dbReference>
<gene>
    <name evidence="2" type="ORF">L2X98_26465</name>
</gene>
<dbReference type="InterPro" id="IPR037401">
    <property type="entry name" value="SnoaL-like"/>
</dbReference>
<feature type="domain" description="SnoaL-like" evidence="1">
    <location>
        <begin position="268"/>
        <end position="387"/>
    </location>
</feature>
<dbReference type="SUPFAM" id="SSF54427">
    <property type="entry name" value="NTF2-like"/>
    <property type="match status" value="2"/>
</dbReference>
<organism evidence="2 3">
    <name type="scientific">Microbacterium elymi</name>
    <dbReference type="NCBI Taxonomy" id="2909587"/>
    <lineage>
        <taxon>Bacteria</taxon>
        <taxon>Bacillati</taxon>
        <taxon>Actinomycetota</taxon>
        <taxon>Actinomycetes</taxon>
        <taxon>Micrococcales</taxon>
        <taxon>Microbacteriaceae</taxon>
        <taxon>Microbacterium</taxon>
    </lineage>
</organism>
<dbReference type="RefSeq" id="WP_259613265.1">
    <property type="nucleotide sequence ID" value="NZ_CP091139.2"/>
</dbReference>
<evidence type="ECO:0000313" key="2">
    <source>
        <dbReference type="EMBL" id="UUT36602.1"/>
    </source>
</evidence>
<dbReference type="EMBL" id="CP091139">
    <property type="protein sequence ID" value="UUT36602.1"/>
    <property type="molecule type" value="Genomic_DNA"/>
</dbReference>
<evidence type="ECO:0000259" key="1">
    <source>
        <dbReference type="Pfam" id="PF13577"/>
    </source>
</evidence>
<proteinExistence type="predicted"/>
<evidence type="ECO:0000313" key="3">
    <source>
        <dbReference type="Proteomes" id="UP001054811"/>
    </source>
</evidence>
<dbReference type="InterPro" id="IPR032710">
    <property type="entry name" value="NTF2-like_dom_sf"/>
</dbReference>
<name>A0ABY5NN75_9MICO</name>
<dbReference type="Proteomes" id="UP001054811">
    <property type="component" value="Chromosome"/>
</dbReference>
<sequence length="487" mass="53796">MREDGVWKIGVLHHHPQFAGPHETGWRSVSDAVPLVPFHFTPDGAGTPVPDGILGDEAEPRSLAARAQRLVDQGLVQNLLAAYGFYVDRRLWDDVGDLFAEDGVLQWGDDEWGGRAGIRLALETISPAGLRRGELFDHLQLMPIVDIAPDGATARVRSLELQSIAGPGRPDRWGVRVCDGEFRRTASGWRIVALRFRPRLLADHDRGWRDELPPRSALGTAYPQSRGPAIAFSHPVREATPPPVVRSEASLDDLRATLAVAEAFDGAENVACAYGYLLDEAQWDATADLFARDGWKELSFVGTYIGRERIRDSLVARYGRRPRRPTFLPIHQKTQPYVTAEPGGQRARVRLRMLQVNSGWDTEASTVTGVYEEQIVREDGVWRIHGMDLDYIVVTQWAGGWSAVTPDLGRKFAPTPEVIAAFDPAPDGPLRGLAFAPFPEIGPLGFHFANPVSGRAPAVHFDWSDGRFDPADGIPTTDMTRKAPHDR</sequence>
<feature type="domain" description="SnoaL-like" evidence="1">
    <location>
        <begin position="69"/>
        <end position="194"/>
    </location>
</feature>
<reference evidence="2" key="1">
    <citation type="submission" date="2022-01" db="EMBL/GenBank/DDBJ databases">
        <title>Microbacterium eymi and Microbacterium rhizovicinus sp. nov., isolated from the rhizospheric soil of Elymus tsukushiensis, a plant native to the Dokdo Islands, Republic of Korea.</title>
        <authorList>
            <person name="Hwang Y.J."/>
        </authorList>
    </citation>
    <scope>NUCLEOTIDE SEQUENCE</scope>
    <source>
        <strain evidence="2">KUDC0405</strain>
    </source>
</reference>
<keyword evidence="3" id="KW-1185">Reference proteome</keyword>
<accession>A0ABY5NN75</accession>
<dbReference type="Gene3D" id="3.10.450.50">
    <property type="match status" value="2"/>
</dbReference>